<dbReference type="OrthoDB" id="5404940at2759"/>
<dbReference type="Proteomes" id="UP000504638">
    <property type="component" value="Unplaced"/>
</dbReference>
<evidence type="ECO:0000313" key="3">
    <source>
        <dbReference type="EMBL" id="KAF1811802.1"/>
    </source>
</evidence>
<reference evidence="3 5" key="1">
    <citation type="submission" date="2020-01" db="EMBL/GenBank/DDBJ databases">
        <authorList>
            <consortium name="DOE Joint Genome Institute"/>
            <person name="Haridas S."/>
            <person name="Albert R."/>
            <person name="Binder M."/>
            <person name="Bloem J."/>
            <person name="Labutti K."/>
            <person name="Salamov A."/>
            <person name="Andreopoulos B."/>
            <person name="Baker S.E."/>
            <person name="Barry K."/>
            <person name="Bills G."/>
            <person name="Bluhm B.H."/>
            <person name="Cannon C."/>
            <person name="Castanera R."/>
            <person name="Culley D.E."/>
            <person name="Daum C."/>
            <person name="Ezra D."/>
            <person name="Gonzalez J.B."/>
            <person name="Henrissat B."/>
            <person name="Kuo A."/>
            <person name="Liang C."/>
            <person name="Lipzen A."/>
            <person name="Lutzoni F."/>
            <person name="Magnuson J."/>
            <person name="Mondo S."/>
            <person name="Nolan M."/>
            <person name="Ohm R."/>
            <person name="Pangilinan J."/>
            <person name="Park H.-J."/>
            <person name="Ramirez L."/>
            <person name="Alfaro M."/>
            <person name="Sun H."/>
            <person name="Tritt A."/>
            <person name="Yoshinaga Y."/>
            <person name="Zwiers L.-H."/>
            <person name="Turgeon B.G."/>
            <person name="Goodwin S.B."/>
            <person name="Spatafora J.W."/>
            <person name="Crous P.W."/>
            <person name="Grigoriev I.V."/>
        </authorList>
    </citation>
    <scope>NUCLEOTIDE SEQUENCE</scope>
    <source>
        <strain evidence="3 5">CBS 781.70</strain>
    </source>
</reference>
<evidence type="ECO:0000313" key="5">
    <source>
        <dbReference type="RefSeq" id="XP_033533433.1"/>
    </source>
</evidence>
<keyword evidence="2" id="KW-0812">Transmembrane</keyword>
<organism evidence="3">
    <name type="scientific">Eremomyces bilateralis CBS 781.70</name>
    <dbReference type="NCBI Taxonomy" id="1392243"/>
    <lineage>
        <taxon>Eukaryota</taxon>
        <taxon>Fungi</taxon>
        <taxon>Dikarya</taxon>
        <taxon>Ascomycota</taxon>
        <taxon>Pezizomycotina</taxon>
        <taxon>Dothideomycetes</taxon>
        <taxon>Dothideomycetes incertae sedis</taxon>
        <taxon>Eremomycetales</taxon>
        <taxon>Eremomycetaceae</taxon>
        <taxon>Eremomyces</taxon>
    </lineage>
</organism>
<feature type="compositionally biased region" description="Polar residues" evidence="1">
    <location>
        <begin position="256"/>
        <end position="280"/>
    </location>
</feature>
<dbReference type="AlphaFoldDB" id="A0A6G1G1E5"/>
<accession>A0A6G1G1E5</accession>
<sequence length="645" mass="70826">MVHQPYLYGPTNSSFDLPSKPFDPKAVTRASYVSAPPPKPKQDGPLINFNKHPDSYLILPYGQTNAKTMDPRTKSLVKYTRWTQLFLRTLQIFAVIGMLVLVICIKNTSVEESWILRVPVAVDVVVTLYAIYHLCRAAKDRTPGSSASYHFFALVMDTGLIPFYVYIMIASKNNLDKDEKDKTRWETLLSGTITAKDVMTYTWYAAIVNASIHGASDVLDLILLLVFRRITRLPPDMNPLEDNLTSRKSKHKYKNSELTVSSATMSEKRASNMSSVTLDGSPTRRPHPSARDSLLSEDSKGLGVSFMSTRQGDSESIRFSAHNPRTLSQINFPPNGVYQPRSSVHASHADLASNRGSYMKETHSNPPSRPLSSLSPSKRNTLDSRSDAPSPVSSLYNEPSGNNWTVHDSETPYTMASSPSGYKSRPKSWIPSSREKSYAPLSNHARHQSVDNDDPVDDVPHPRSTQLDHTNPLEPDFNAHWLMPQPLRMNPPTPPSKNFRRYGTPDGDVSEGDAGRGYGISPSPTRGDYSRIDEGRGSPSPTRLGGTPKRKYYGDLASATKAVRGGQAERRMDGGGRVVSRSGVDDGDIGTAGYTYGHGSDGYASVGGSRRREVSGKVAEEGRGGILGWQTGLGGLVMRKTSTGN</sequence>
<evidence type="ECO:0000256" key="2">
    <source>
        <dbReference type="SAM" id="Phobius"/>
    </source>
</evidence>
<keyword evidence="2" id="KW-1133">Transmembrane helix</keyword>
<proteinExistence type="predicted"/>
<keyword evidence="2" id="KW-0472">Membrane</keyword>
<feature type="region of interest" description="Disordered" evidence="1">
    <location>
        <begin position="237"/>
        <end position="584"/>
    </location>
</feature>
<feature type="transmembrane region" description="Helical" evidence="2">
    <location>
        <begin position="114"/>
        <end position="135"/>
    </location>
</feature>
<feature type="transmembrane region" description="Helical" evidence="2">
    <location>
        <begin position="85"/>
        <end position="108"/>
    </location>
</feature>
<keyword evidence="4" id="KW-1185">Reference proteome</keyword>
<evidence type="ECO:0000313" key="4">
    <source>
        <dbReference type="Proteomes" id="UP000504638"/>
    </source>
</evidence>
<feature type="compositionally biased region" description="Polar residues" evidence="1">
    <location>
        <begin position="323"/>
        <end position="332"/>
    </location>
</feature>
<dbReference type="GeneID" id="54420212"/>
<feature type="transmembrane region" description="Helical" evidence="2">
    <location>
        <begin position="147"/>
        <end position="169"/>
    </location>
</feature>
<reference evidence="5" key="2">
    <citation type="submission" date="2020-04" db="EMBL/GenBank/DDBJ databases">
        <authorList>
            <consortium name="NCBI Genome Project"/>
        </authorList>
    </citation>
    <scope>NUCLEOTIDE SEQUENCE</scope>
    <source>
        <strain evidence="5">CBS 781.70</strain>
    </source>
</reference>
<evidence type="ECO:0000256" key="1">
    <source>
        <dbReference type="SAM" id="MobiDB-lite"/>
    </source>
</evidence>
<name>A0A6G1G1E5_9PEZI</name>
<protein>
    <submittedName>
        <fullName evidence="3 5">Uncharacterized protein</fullName>
    </submittedName>
</protein>
<dbReference type="RefSeq" id="XP_033533433.1">
    <property type="nucleotide sequence ID" value="XM_033679642.1"/>
</dbReference>
<reference evidence="5" key="3">
    <citation type="submission" date="2025-04" db="UniProtKB">
        <authorList>
            <consortium name="RefSeq"/>
        </authorList>
    </citation>
    <scope>IDENTIFICATION</scope>
    <source>
        <strain evidence="5">CBS 781.70</strain>
    </source>
</reference>
<feature type="compositionally biased region" description="Low complexity" evidence="1">
    <location>
        <begin position="364"/>
        <end position="379"/>
    </location>
</feature>
<dbReference type="EMBL" id="ML975160">
    <property type="protein sequence ID" value="KAF1811802.1"/>
    <property type="molecule type" value="Genomic_DNA"/>
</dbReference>
<gene>
    <name evidence="3 5" type="ORF">P152DRAFT_459278</name>
</gene>
<feature type="compositionally biased region" description="Polar residues" evidence="1">
    <location>
        <begin position="391"/>
        <end position="421"/>
    </location>
</feature>